<dbReference type="EMBL" id="JBHSJG010000063">
    <property type="protein sequence ID" value="MFC4990146.1"/>
    <property type="molecule type" value="Genomic_DNA"/>
</dbReference>
<dbReference type="AlphaFoldDB" id="A0ABD5QKK9"/>
<accession>A0ABD5QKK9</accession>
<feature type="domain" description="Domain of unknown function" evidence="1">
    <location>
        <begin position="11"/>
        <end position="205"/>
    </location>
</feature>
<evidence type="ECO:0000313" key="3">
    <source>
        <dbReference type="Proteomes" id="UP001595925"/>
    </source>
</evidence>
<dbReference type="InterPro" id="IPR058415">
    <property type="entry name" value="DUF8102"/>
</dbReference>
<reference evidence="2 3" key="1">
    <citation type="journal article" date="2019" name="Int. J. Syst. Evol. Microbiol.">
        <title>The Global Catalogue of Microorganisms (GCM) 10K type strain sequencing project: providing services to taxonomists for standard genome sequencing and annotation.</title>
        <authorList>
            <consortium name="The Broad Institute Genomics Platform"/>
            <consortium name="The Broad Institute Genome Sequencing Center for Infectious Disease"/>
            <person name="Wu L."/>
            <person name="Ma J."/>
        </authorList>
    </citation>
    <scope>NUCLEOTIDE SEQUENCE [LARGE SCALE GENOMIC DNA]</scope>
    <source>
        <strain evidence="2 3">CGMCC 1.15824</strain>
    </source>
</reference>
<organism evidence="2 3">
    <name type="scientific">Saliphagus infecundisoli</name>
    <dbReference type="NCBI Taxonomy" id="1849069"/>
    <lineage>
        <taxon>Archaea</taxon>
        <taxon>Methanobacteriati</taxon>
        <taxon>Methanobacteriota</taxon>
        <taxon>Stenosarchaea group</taxon>
        <taxon>Halobacteria</taxon>
        <taxon>Halobacteriales</taxon>
        <taxon>Natrialbaceae</taxon>
        <taxon>Saliphagus</taxon>
    </lineage>
</organism>
<evidence type="ECO:0000313" key="2">
    <source>
        <dbReference type="EMBL" id="MFC4990146.1"/>
    </source>
</evidence>
<sequence length="208" mass="23132">MNTDTSRDRGILSPADRAYLLGEREMSHDQSARNAEARIRRRIRDAILDFDLLLHTLPAKDRRQVFDEVATDPELLDGLRAMVAFTYVGTKEQGLDFEDVLVPAVRNSEEAYAAKRFDATADVEVTFSVETSVKENIREVAASLQAGEPVTPGALFSLVMQGEYDPADHDEITLVGTEGVDDQFLARLAEYLEADLERVSDSRAVLGR</sequence>
<gene>
    <name evidence="2" type="ORF">ACFPFO_20845</name>
</gene>
<comment type="caution">
    <text evidence="2">The sequence shown here is derived from an EMBL/GenBank/DDBJ whole genome shotgun (WGS) entry which is preliminary data.</text>
</comment>
<dbReference type="Pfam" id="PF26404">
    <property type="entry name" value="DUF8102"/>
    <property type="match status" value="1"/>
</dbReference>
<name>A0ABD5QKK9_9EURY</name>
<evidence type="ECO:0000259" key="1">
    <source>
        <dbReference type="Pfam" id="PF26404"/>
    </source>
</evidence>
<dbReference type="Proteomes" id="UP001595925">
    <property type="component" value="Unassembled WGS sequence"/>
</dbReference>
<proteinExistence type="predicted"/>
<dbReference type="RefSeq" id="WP_224828773.1">
    <property type="nucleotide sequence ID" value="NZ_JAIVEF010000010.1"/>
</dbReference>
<protein>
    <recommendedName>
        <fullName evidence="1">Domain of unknown function domain-containing protein</fullName>
    </recommendedName>
</protein>
<keyword evidence="3" id="KW-1185">Reference proteome</keyword>